<dbReference type="GO" id="GO:0031543">
    <property type="term" value="F:peptidyl-proline dioxygenase activity"/>
    <property type="evidence" value="ECO:0007669"/>
    <property type="project" value="TreeGrafter"/>
</dbReference>
<dbReference type="InParanoid" id="H2YMJ6"/>
<dbReference type="SMART" id="SM00702">
    <property type="entry name" value="P4Hc"/>
    <property type="match status" value="1"/>
</dbReference>
<protein>
    <recommendedName>
        <fullName evidence="7">Fe2OG dioxygenase domain-containing protein</fullName>
    </recommendedName>
</protein>
<comment type="cofactor">
    <cofactor evidence="1">
        <name>L-ascorbate</name>
        <dbReference type="ChEBI" id="CHEBI:38290"/>
    </cofactor>
</comment>
<evidence type="ECO:0000256" key="2">
    <source>
        <dbReference type="ARBA" id="ARBA00022723"/>
    </source>
</evidence>
<dbReference type="Gene3D" id="2.60.120.620">
    <property type="entry name" value="q2cbj1_9rhob like domain"/>
    <property type="match status" value="1"/>
</dbReference>
<dbReference type="HOGENOM" id="CLU_992205_0_0_1"/>
<evidence type="ECO:0000256" key="6">
    <source>
        <dbReference type="SAM" id="MobiDB-lite"/>
    </source>
</evidence>
<evidence type="ECO:0000256" key="5">
    <source>
        <dbReference type="ARBA" id="ARBA00023004"/>
    </source>
</evidence>
<evidence type="ECO:0000259" key="7">
    <source>
        <dbReference type="PROSITE" id="PS51471"/>
    </source>
</evidence>
<evidence type="ECO:0000256" key="1">
    <source>
        <dbReference type="ARBA" id="ARBA00001961"/>
    </source>
</evidence>
<dbReference type="STRING" id="51511.ENSCSAVP00000006548"/>
<dbReference type="GeneTree" id="ENSGT00390000002349"/>
<organism evidence="8 9">
    <name type="scientific">Ciona savignyi</name>
    <name type="common">Pacific transparent sea squirt</name>
    <dbReference type="NCBI Taxonomy" id="51511"/>
    <lineage>
        <taxon>Eukaryota</taxon>
        <taxon>Metazoa</taxon>
        <taxon>Chordata</taxon>
        <taxon>Tunicata</taxon>
        <taxon>Ascidiacea</taxon>
        <taxon>Phlebobranchia</taxon>
        <taxon>Cionidae</taxon>
        <taxon>Ciona</taxon>
    </lineage>
</organism>
<keyword evidence="9" id="KW-1185">Reference proteome</keyword>
<reference evidence="9" key="1">
    <citation type="submission" date="2003-08" db="EMBL/GenBank/DDBJ databases">
        <authorList>
            <person name="Birren B."/>
            <person name="Nusbaum C."/>
            <person name="Abebe A."/>
            <person name="Abouelleil A."/>
            <person name="Adekoya E."/>
            <person name="Ait-zahra M."/>
            <person name="Allen N."/>
            <person name="Allen T."/>
            <person name="An P."/>
            <person name="Anderson M."/>
            <person name="Anderson S."/>
            <person name="Arachchi H."/>
            <person name="Armbruster J."/>
            <person name="Bachantsang P."/>
            <person name="Baldwin J."/>
            <person name="Barry A."/>
            <person name="Bayul T."/>
            <person name="Blitshsteyn B."/>
            <person name="Bloom T."/>
            <person name="Blye J."/>
            <person name="Boguslavskiy L."/>
            <person name="Borowsky M."/>
            <person name="Boukhgalter B."/>
            <person name="Brunache A."/>
            <person name="Butler J."/>
            <person name="Calixte N."/>
            <person name="Calvo S."/>
            <person name="Camarata J."/>
            <person name="Campo K."/>
            <person name="Chang J."/>
            <person name="Cheshatsang Y."/>
            <person name="Citroen M."/>
            <person name="Collymore A."/>
            <person name="Considine T."/>
            <person name="Cook A."/>
            <person name="Cooke P."/>
            <person name="Corum B."/>
            <person name="Cuomo C."/>
            <person name="David R."/>
            <person name="Dawoe T."/>
            <person name="Degray S."/>
            <person name="Dodge S."/>
            <person name="Dooley K."/>
            <person name="Dorje P."/>
            <person name="Dorjee K."/>
            <person name="Dorris L."/>
            <person name="Duffey N."/>
            <person name="Dupes A."/>
            <person name="Elkins T."/>
            <person name="Engels R."/>
            <person name="Erickson J."/>
            <person name="Farina A."/>
            <person name="Faro S."/>
            <person name="Ferreira P."/>
            <person name="Fischer H."/>
            <person name="Fitzgerald M."/>
            <person name="Foley K."/>
            <person name="Gage D."/>
            <person name="Galagan J."/>
            <person name="Gearin G."/>
            <person name="Gnerre S."/>
            <person name="Gnirke A."/>
            <person name="Goyette A."/>
            <person name="Graham J."/>
            <person name="Grandbois E."/>
            <person name="Gyaltsen K."/>
            <person name="Hafez N."/>
            <person name="Hagopian D."/>
            <person name="Hagos B."/>
            <person name="Hall J."/>
            <person name="Hatcher B."/>
            <person name="Heller A."/>
            <person name="Higgins H."/>
            <person name="Honan T."/>
            <person name="Horn A."/>
            <person name="Houde N."/>
            <person name="Hughes L."/>
            <person name="Hulme W."/>
            <person name="Husby E."/>
            <person name="Iliev I."/>
            <person name="Jaffe D."/>
            <person name="Jones C."/>
            <person name="Kamal M."/>
            <person name="Kamat A."/>
            <person name="Kamvysselis M."/>
            <person name="Karlsson E."/>
            <person name="Kells C."/>
            <person name="Kieu A."/>
            <person name="Kisner P."/>
            <person name="Kodira C."/>
            <person name="Kulbokas E."/>
            <person name="Labutti K."/>
            <person name="Lama D."/>
            <person name="Landers T."/>
            <person name="Leger J."/>
            <person name="Levine S."/>
            <person name="Lewis D."/>
            <person name="Lewis T."/>
            <person name="Lindblad-toh K."/>
            <person name="Liu X."/>
            <person name="Lokyitsang T."/>
            <person name="Lokyitsang Y."/>
            <person name="Lucien O."/>
            <person name="Lui A."/>
            <person name="Ma L.J."/>
            <person name="Mabbitt R."/>
            <person name="Macdonald J."/>
            <person name="Maclean C."/>
            <person name="Major J."/>
            <person name="Manning J."/>
            <person name="Marabella R."/>
            <person name="Maru K."/>
            <person name="Matthews C."/>
            <person name="Mauceli E."/>
            <person name="Mccarthy M."/>
            <person name="Mcdonough S."/>
            <person name="Mcghee T."/>
            <person name="Meldrim J."/>
            <person name="Meneus L."/>
            <person name="Mesirov J."/>
            <person name="Mihalev A."/>
            <person name="Mihova T."/>
            <person name="Mikkelsen T."/>
            <person name="Mlenga V."/>
            <person name="Moru K."/>
            <person name="Mozes J."/>
            <person name="Mulrain L."/>
            <person name="Munson G."/>
            <person name="Naylor J."/>
            <person name="Newes C."/>
            <person name="Nguyen C."/>
            <person name="Nguyen N."/>
            <person name="Nguyen T."/>
            <person name="Nicol R."/>
            <person name="Nielsen C."/>
            <person name="Nizzari M."/>
            <person name="Norbu C."/>
            <person name="Norbu N."/>
            <person name="O'donnell P."/>
            <person name="Okoawo O."/>
            <person name="O'leary S."/>
            <person name="Omotosho B."/>
            <person name="O'neill K."/>
            <person name="Osman S."/>
            <person name="Parker S."/>
            <person name="Perrin D."/>
            <person name="Phunkhang P."/>
            <person name="Piqani B."/>
            <person name="Purcell S."/>
            <person name="Rachupka T."/>
            <person name="Ramasamy U."/>
            <person name="Rameau R."/>
            <person name="Ray V."/>
            <person name="Raymond C."/>
            <person name="Retta R."/>
            <person name="Richardson S."/>
            <person name="Rise C."/>
            <person name="Rodriguez J."/>
            <person name="Rogers J."/>
            <person name="Rogov P."/>
            <person name="Rutman M."/>
            <person name="Schupbach R."/>
            <person name="Seaman C."/>
            <person name="Settipalli S."/>
            <person name="Sharpe T."/>
            <person name="Sheridan J."/>
            <person name="Sherpa N."/>
            <person name="Shi J."/>
            <person name="Smirnov S."/>
            <person name="Smith C."/>
            <person name="Sougnez C."/>
            <person name="Spencer B."/>
            <person name="Stalker J."/>
            <person name="Stange-thomann N."/>
            <person name="Stavropoulos S."/>
            <person name="Stetson K."/>
            <person name="Stone C."/>
            <person name="Stone S."/>
            <person name="Stubbs M."/>
            <person name="Talamas J."/>
            <person name="Tchuinga P."/>
            <person name="Tenzing P."/>
            <person name="Tesfaye S."/>
            <person name="Theodore J."/>
            <person name="Thoulutsang Y."/>
            <person name="Topham K."/>
            <person name="Towey S."/>
            <person name="Tsamla T."/>
            <person name="Tsomo N."/>
            <person name="Vallee D."/>
            <person name="Vassiliev H."/>
            <person name="Venkataraman V."/>
            <person name="Vinson J."/>
            <person name="Vo A."/>
            <person name="Wade C."/>
            <person name="Wang S."/>
            <person name="Wangchuk T."/>
            <person name="Wangdi T."/>
            <person name="Whittaker C."/>
            <person name="Wilkinson J."/>
            <person name="Wu Y."/>
            <person name="Wyman D."/>
            <person name="Yadav S."/>
            <person name="Yang S."/>
            <person name="Yang X."/>
            <person name="Yeager S."/>
            <person name="Yee E."/>
            <person name="Young G."/>
            <person name="Zainoun J."/>
            <person name="Zembeck L."/>
            <person name="Zimmer A."/>
            <person name="Zody M."/>
            <person name="Lander E."/>
        </authorList>
    </citation>
    <scope>NUCLEOTIDE SEQUENCE [LARGE SCALE GENOMIC DNA]</scope>
</reference>
<dbReference type="PROSITE" id="PS51471">
    <property type="entry name" value="FE2OG_OXY"/>
    <property type="match status" value="1"/>
</dbReference>
<feature type="domain" description="Fe2OG dioxygenase" evidence="7">
    <location>
        <begin position="156"/>
        <end position="265"/>
    </location>
</feature>
<sequence length="281" mass="32091">SSENQNKTKLKKISQSTYKPILNPKIFEENFRNQVRTAFTNGNVKNGEPVNHNNAVCSSQPFPYCIINDFLCLPSNSTTDTEPANSFLLELKEQLLKLNFNPKSNDLYQFAQTSELIGKPGINGANESSLLRHVVTLLHHKLLPWLRDTTTIKLNDDVDMFCAQYKETDYLLCHDDELENRRIAYVYYLSPDWSINDGGALQLFNSNQREYNGSAIFDPSSVIHEIVPKFNSLVLFEVCPTSYHQVAEIITSTKTRLSLTGWFHGPTEPRPHPDHQIRDQS</sequence>
<keyword evidence="2" id="KW-0479">Metal-binding</keyword>
<dbReference type="AlphaFoldDB" id="H2YMJ6"/>
<evidence type="ECO:0000313" key="9">
    <source>
        <dbReference type="Proteomes" id="UP000007875"/>
    </source>
</evidence>
<name>H2YMJ6_CIOSA</name>
<dbReference type="PANTHER" id="PTHR12117:SF0">
    <property type="entry name" value="PROLYL 3-HYDROXYLASE OGFOD1"/>
    <property type="match status" value="1"/>
</dbReference>
<dbReference type="InterPro" id="IPR005123">
    <property type="entry name" value="Oxoglu/Fe-dep_dioxygenase_dom"/>
</dbReference>
<reference evidence="8" key="2">
    <citation type="submission" date="2025-08" db="UniProtKB">
        <authorList>
            <consortium name="Ensembl"/>
        </authorList>
    </citation>
    <scope>IDENTIFICATION</scope>
</reference>
<keyword evidence="4" id="KW-0560">Oxidoreductase</keyword>
<evidence type="ECO:0000256" key="3">
    <source>
        <dbReference type="ARBA" id="ARBA00022964"/>
    </source>
</evidence>
<dbReference type="InterPro" id="IPR039558">
    <property type="entry name" value="TPA1/OFD1_N"/>
</dbReference>
<dbReference type="GO" id="GO:0031418">
    <property type="term" value="F:L-ascorbic acid binding"/>
    <property type="evidence" value="ECO:0007669"/>
    <property type="project" value="InterPro"/>
</dbReference>
<reference evidence="8" key="3">
    <citation type="submission" date="2025-09" db="UniProtKB">
        <authorList>
            <consortium name="Ensembl"/>
        </authorList>
    </citation>
    <scope>IDENTIFICATION</scope>
</reference>
<proteinExistence type="predicted"/>
<dbReference type="Pfam" id="PF13661">
    <property type="entry name" value="2OG-FeII_Oxy_4"/>
    <property type="match status" value="1"/>
</dbReference>
<dbReference type="InterPro" id="IPR051842">
    <property type="entry name" value="uS12_prolyl_hydroxylase"/>
</dbReference>
<dbReference type="GO" id="GO:0005506">
    <property type="term" value="F:iron ion binding"/>
    <property type="evidence" value="ECO:0007669"/>
    <property type="project" value="InterPro"/>
</dbReference>
<dbReference type="Ensembl" id="ENSCSAVT00000006631.1">
    <property type="protein sequence ID" value="ENSCSAVP00000006548.1"/>
    <property type="gene ID" value="ENSCSAVG00000003921.1"/>
</dbReference>
<dbReference type="Proteomes" id="UP000007875">
    <property type="component" value="Unassembled WGS sequence"/>
</dbReference>
<keyword evidence="5" id="KW-0408">Iron</keyword>
<feature type="region of interest" description="Disordered" evidence="6">
    <location>
        <begin position="262"/>
        <end position="281"/>
    </location>
</feature>
<dbReference type="eggNOG" id="KOG3844">
    <property type="taxonomic scope" value="Eukaryota"/>
</dbReference>
<dbReference type="PANTHER" id="PTHR12117">
    <property type="entry name" value="HISTONE ACETYLTRANSFERASE COMPLEX"/>
    <property type="match status" value="1"/>
</dbReference>
<dbReference type="GO" id="GO:0006449">
    <property type="term" value="P:regulation of translational termination"/>
    <property type="evidence" value="ECO:0007669"/>
    <property type="project" value="TreeGrafter"/>
</dbReference>
<keyword evidence="3" id="KW-0223">Dioxygenase</keyword>
<accession>H2YMJ6</accession>
<evidence type="ECO:0000313" key="8">
    <source>
        <dbReference type="Ensembl" id="ENSCSAVP00000006548.1"/>
    </source>
</evidence>
<dbReference type="GO" id="GO:0005737">
    <property type="term" value="C:cytoplasm"/>
    <property type="evidence" value="ECO:0007669"/>
    <property type="project" value="TreeGrafter"/>
</dbReference>
<dbReference type="InterPro" id="IPR006620">
    <property type="entry name" value="Pro_4_hyd_alph"/>
</dbReference>
<dbReference type="OMA" id="HEWISEI"/>
<evidence type="ECO:0000256" key="4">
    <source>
        <dbReference type="ARBA" id="ARBA00023002"/>
    </source>
</evidence>
<feature type="compositionally biased region" description="Basic and acidic residues" evidence="6">
    <location>
        <begin position="267"/>
        <end position="281"/>
    </location>
</feature>